<dbReference type="InterPro" id="IPR014721">
    <property type="entry name" value="Ribsml_uS5_D2-typ_fold_subgr"/>
</dbReference>
<dbReference type="Pfam" id="PF14492">
    <property type="entry name" value="EFG_III"/>
    <property type="match status" value="1"/>
</dbReference>
<dbReference type="GO" id="GO:0032790">
    <property type="term" value="P:ribosome disassembly"/>
    <property type="evidence" value="ECO:0007669"/>
    <property type="project" value="TreeGrafter"/>
</dbReference>
<keyword evidence="3" id="KW-0547">Nucleotide-binding</keyword>
<dbReference type="Gene3D" id="2.40.30.10">
    <property type="entry name" value="Translation factors"/>
    <property type="match status" value="1"/>
</dbReference>
<evidence type="ECO:0000256" key="6">
    <source>
        <dbReference type="SAM" id="MobiDB-lite"/>
    </source>
</evidence>
<proteinExistence type="inferred from homology"/>
<dbReference type="InterPro" id="IPR009000">
    <property type="entry name" value="Transl_B-barrel_sf"/>
</dbReference>
<dbReference type="Pfam" id="PF00679">
    <property type="entry name" value="EFG_C"/>
    <property type="match status" value="1"/>
</dbReference>
<dbReference type="GO" id="GO:0003746">
    <property type="term" value="F:translation elongation factor activity"/>
    <property type="evidence" value="ECO:0007669"/>
    <property type="project" value="UniProtKB-UniRule"/>
</dbReference>
<feature type="region of interest" description="Disordered" evidence="6">
    <location>
        <begin position="686"/>
        <end position="709"/>
    </location>
</feature>
<dbReference type="InterPro" id="IPR000640">
    <property type="entry name" value="EFG_V-like"/>
</dbReference>
<dbReference type="SUPFAM" id="SSF54211">
    <property type="entry name" value="Ribosomal protein S5 domain 2-like"/>
    <property type="match status" value="1"/>
</dbReference>
<name>A0A6L5GT14_9FIRM</name>
<dbReference type="PRINTS" id="PR00315">
    <property type="entry name" value="ELONGATNFCT"/>
</dbReference>
<dbReference type="InterPro" id="IPR035647">
    <property type="entry name" value="EFG_III/V"/>
</dbReference>
<dbReference type="Gene3D" id="3.30.70.240">
    <property type="match status" value="1"/>
</dbReference>
<dbReference type="SUPFAM" id="SSF52540">
    <property type="entry name" value="P-loop containing nucleoside triphosphate hydrolases"/>
    <property type="match status" value="1"/>
</dbReference>
<evidence type="ECO:0000313" key="8">
    <source>
        <dbReference type="EMBL" id="MQM73385.1"/>
    </source>
</evidence>
<dbReference type="Pfam" id="PF00009">
    <property type="entry name" value="GTP_EFTU"/>
    <property type="match status" value="1"/>
</dbReference>
<evidence type="ECO:0000256" key="1">
    <source>
        <dbReference type="ARBA" id="ARBA00005870"/>
    </source>
</evidence>
<sequence length="709" mass="77701">MKNYPTKNIRNILLLGHGGSGKTSLVEAMAFNAGAIDRMGRIDEGNTLSDFDDEEKRRMFSISSSVIPIEYGGHKLNIIDTPGYFDFVGESAAALEVADAIIIVVDALAGVQVGTEKAIDMLKKVDVPAFIVVNKIDRENAKISKVVEELKASFGNKIVPFIQPWGEGSEMRGVVNIVDMTGRERKDNRCFDAEVPAELIKVLEPYREMIMESVAQTSEDLMEKYFDGEELTTEEIHHGLRQGVLAGDLVPVMSASAVQNIGVETIENMIIDYLPSPDEGNDVDGIDPRDSKEIERQISSEAPFSARVFKTVVDPFVGKLSIFKVMGGTLNSDTEIIDANQDVKAKANHIYVLRGNKQIEVDSLVAGDIGAFSKLTDVKTGDTLCDPADPIVYPPIDFPKPVISMAIDAKDKGSIDKLSTGLHRLIEEDPTITVTRNKETKQTVISGIGEMQLEIISNKLKQKFDVDVELSPMKVPYRETIKKSADAEGKHKKQSGGSGQYGHVFVKFEPMPDPNDDFRFVDKVVGGAVPRNFIPAVEKGLEECMQHGVLAGYPVTGVQATLYDGSYHPVDSDEMSFKMAAALAYREGMKKANPVILEPIYSLKITVPEEYMGDVMGDLNKKRGRIMGMEPSVGGLQVITAEAPLSELEKYATELRSMTQARGEFEMAFARYEEAPASVAEKVIADANGGAVEEKGTKKEKGKKDKKKK</sequence>
<dbReference type="CDD" id="cd04088">
    <property type="entry name" value="EFG_mtEFG_II"/>
    <property type="match status" value="1"/>
</dbReference>
<dbReference type="Gene3D" id="3.30.230.10">
    <property type="match status" value="1"/>
</dbReference>
<dbReference type="Gene3D" id="3.30.70.870">
    <property type="entry name" value="Elongation Factor G (Translational Gtpase), domain 3"/>
    <property type="match status" value="1"/>
</dbReference>
<feature type="compositionally biased region" description="Basic and acidic residues" evidence="6">
    <location>
        <begin position="692"/>
        <end position="703"/>
    </location>
</feature>
<dbReference type="PROSITE" id="PS51722">
    <property type="entry name" value="G_TR_2"/>
    <property type="match status" value="1"/>
</dbReference>
<evidence type="ECO:0000256" key="5">
    <source>
        <dbReference type="NCBIfam" id="TIGR00484"/>
    </source>
</evidence>
<dbReference type="NCBIfam" id="TIGR00231">
    <property type="entry name" value="small_GTP"/>
    <property type="match status" value="1"/>
</dbReference>
<dbReference type="NCBIfam" id="NF009381">
    <property type="entry name" value="PRK12740.1-5"/>
    <property type="match status" value="1"/>
</dbReference>
<dbReference type="CDD" id="cd03713">
    <property type="entry name" value="EFG_mtEFG_C"/>
    <property type="match status" value="1"/>
</dbReference>
<dbReference type="InterPro" id="IPR009022">
    <property type="entry name" value="EFG_III"/>
</dbReference>
<dbReference type="CDD" id="cd04170">
    <property type="entry name" value="EF-G_bact"/>
    <property type="match status" value="1"/>
</dbReference>
<evidence type="ECO:0000256" key="4">
    <source>
        <dbReference type="ARBA" id="ARBA00023134"/>
    </source>
</evidence>
<dbReference type="Pfam" id="PF22042">
    <property type="entry name" value="EF-G_D2"/>
    <property type="match status" value="1"/>
</dbReference>
<dbReference type="Gene3D" id="3.40.50.300">
    <property type="entry name" value="P-loop containing nucleotide triphosphate hydrolases"/>
    <property type="match status" value="1"/>
</dbReference>
<dbReference type="InterPro" id="IPR005517">
    <property type="entry name" value="Transl_elong_EFG/EF2_IV"/>
</dbReference>
<dbReference type="FunFam" id="3.30.230.10:FF:000003">
    <property type="entry name" value="Elongation factor G"/>
    <property type="match status" value="1"/>
</dbReference>
<accession>A0A6L5GT14</accession>
<dbReference type="NCBIfam" id="TIGR00484">
    <property type="entry name" value="EF-G"/>
    <property type="match status" value="1"/>
</dbReference>
<protein>
    <recommendedName>
        <fullName evidence="2 5">Elongation factor G</fullName>
    </recommendedName>
</protein>
<dbReference type="FunFam" id="3.30.70.240:FF:000001">
    <property type="entry name" value="Elongation factor G"/>
    <property type="match status" value="1"/>
</dbReference>
<dbReference type="EMBL" id="VOGB01000005">
    <property type="protein sequence ID" value="MQM73385.1"/>
    <property type="molecule type" value="Genomic_DNA"/>
</dbReference>
<dbReference type="GO" id="GO:0003924">
    <property type="term" value="F:GTPase activity"/>
    <property type="evidence" value="ECO:0007669"/>
    <property type="project" value="InterPro"/>
</dbReference>
<evidence type="ECO:0000313" key="9">
    <source>
        <dbReference type="Proteomes" id="UP000473648"/>
    </source>
</evidence>
<gene>
    <name evidence="8" type="primary">fusA</name>
    <name evidence="8" type="ORF">FRC53_08255</name>
</gene>
<reference evidence="8" key="1">
    <citation type="journal article" date="2020" name="Appl. Environ. Microbiol.">
        <title>Medium-Chain Fatty Acid Synthesis by 'Candidatus Weimeria bifida' gen. nov., sp. nov., and 'Candidatus Pseudoramibacter fermentans' sp. nov.</title>
        <authorList>
            <person name="Scarborough M.J."/>
            <person name="Myers K.S."/>
            <person name="Donohue T.J."/>
            <person name="Noguera D.R."/>
        </authorList>
    </citation>
    <scope>NUCLEOTIDE SEQUENCE</scope>
    <source>
        <strain evidence="8">EUB1.1</strain>
    </source>
</reference>
<dbReference type="SMART" id="SM00889">
    <property type="entry name" value="EFG_IV"/>
    <property type="match status" value="1"/>
</dbReference>
<dbReference type="SMART" id="SM00838">
    <property type="entry name" value="EFG_C"/>
    <property type="match status" value="1"/>
</dbReference>
<dbReference type="InterPro" id="IPR020568">
    <property type="entry name" value="Ribosomal_Su5_D2-typ_SF"/>
</dbReference>
<dbReference type="Proteomes" id="UP000473648">
    <property type="component" value="Unassembled WGS sequence"/>
</dbReference>
<dbReference type="CDD" id="cd01434">
    <property type="entry name" value="EFG_mtEFG1_IV"/>
    <property type="match status" value="1"/>
</dbReference>
<evidence type="ECO:0000256" key="3">
    <source>
        <dbReference type="ARBA" id="ARBA00022741"/>
    </source>
</evidence>
<dbReference type="GO" id="GO:0005525">
    <property type="term" value="F:GTP binding"/>
    <property type="evidence" value="ECO:0007669"/>
    <property type="project" value="UniProtKB-UniRule"/>
</dbReference>
<dbReference type="NCBIfam" id="NF009891">
    <property type="entry name" value="PRK13351.1-1"/>
    <property type="match status" value="1"/>
</dbReference>
<dbReference type="SUPFAM" id="SSF54980">
    <property type="entry name" value="EF-G C-terminal domain-like"/>
    <property type="match status" value="2"/>
</dbReference>
<dbReference type="InterPro" id="IPR004540">
    <property type="entry name" value="Transl_elong_EFG/EF2"/>
</dbReference>
<feature type="domain" description="Tr-type G" evidence="7">
    <location>
        <begin position="7"/>
        <end position="278"/>
    </location>
</feature>
<comment type="similarity">
    <text evidence="1">Belongs to the TRAFAC class translation factor GTPase superfamily. Classic translation factor GTPase family. EF-G/EF-2 subfamily.</text>
</comment>
<keyword evidence="8" id="KW-0251">Elongation factor</keyword>
<dbReference type="InterPro" id="IPR053905">
    <property type="entry name" value="EF-G-like_DII"/>
</dbReference>
<organism evidence="8 9">
    <name type="scientific">Candidatus Pseudoramibacter fermentans</name>
    <dbReference type="NCBI Taxonomy" id="2594427"/>
    <lineage>
        <taxon>Bacteria</taxon>
        <taxon>Bacillati</taxon>
        <taxon>Bacillota</taxon>
        <taxon>Clostridia</taxon>
        <taxon>Eubacteriales</taxon>
        <taxon>Eubacteriaceae</taxon>
        <taxon>Pseudoramibacter</taxon>
    </lineage>
</organism>
<dbReference type="InterPro" id="IPR027417">
    <property type="entry name" value="P-loop_NTPase"/>
</dbReference>
<evidence type="ECO:0000259" key="7">
    <source>
        <dbReference type="PROSITE" id="PS51722"/>
    </source>
</evidence>
<dbReference type="CDD" id="cd16262">
    <property type="entry name" value="EFG_III"/>
    <property type="match status" value="1"/>
</dbReference>
<dbReference type="PANTHER" id="PTHR43261:SF6">
    <property type="entry name" value="ELONGATION FACTOR G-LIKE PROTEIN"/>
    <property type="match status" value="1"/>
</dbReference>
<dbReference type="AlphaFoldDB" id="A0A6L5GT14"/>
<dbReference type="InterPro" id="IPR041095">
    <property type="entry name" value="EFG_II"/>
</dbReference>
<dbReference type="InterPro" id="IPR005225">
    <property type="entry name" value="Small_GTP-bd"/>
</dbReference>
<dbReference type="InterPro" id="IPR047872">
    <property type="entry name" value="EFG_IV"/>
</dbReference>
<keyword evidence="4" id="KW-0342">GTP-binding</keyword>
<dbReference type="Pfam" id="PF03764">
    <property type="entry name" value="EFG_IV"/>
    <property type="match status" value="1"/>
</dbReference>
<keyword evidence="9" id="KW-1185">Reference proteome</keyword>
<evidence type="ECO:0000256" key="2">
    <source>
        <dbReference type="ARBA" id="ARBA00017872"/>
    </source>
</evidence>
<dbReference type="SUPFAM" id="SSF50447">
    <property type="entry name" value="Translation proteins"/>
    <property type="match status" value="1"/>
</dbReference>
<dbReference type="InterPro" id="IPR000795">
    <property type="entry name" value="T_Tr_GTP-bd_dom"/>
</dbReference>
<comment type="caution">
    <text evidence="8">The sequence shown here is derived from an EMBL/GenBank/DDBJ whole genome shotgun (WGS) entry which is preliminary data.</text>
</comment>
<keyword evidence="8" id="KW-0648">Protein biosynthesis</keyword>
<dbReference type="InterPro" id="IPR035649">
    <property type="entry name" value="EFG_V"/>
</dbReference>
<dbReference type="PANTHER" id="PTHR43261">
    <property type="entry name" value="TRANSLATION ELONGATION FACTOR G-RELATED"/>
    <property type="match status" value="1"/>
</dbReference>